<dbReference type="EMBL" id="MF285618">
    <property type="protein sequence ID" value="ATA65402.1"/>
    <property type="molecule type" value="Genomic_DNA"/>
</dbReference>
<protein>
    <submittedName>
        <fullName evidence="1">Uncharacterized protein</fullName>
    </submittedName>
</protein>
<proteinExistence type="predicted"/>
<keyword evidence="2" id="KW-1185">Reference proteome</keyword>
<reference evidence="2" key="1">
    <citation type="submission" date="2017-06" db="EMBL/GenBank/DDBJ databases">
        <authorList>
            <person name="Zhao X."/>
        </authorList>
    </citation>
    <scope>NUCLEOTIDE SEQUENCE [LARGE SCALE GENOMIC DNA]</scope>
</reference>
<dbReference type="Proteomes" id="UP000223363">
    <property type="component" value="Segment"/>
</dbReference>
<sequence length="209" mass="23637">MRSIKQLEPLLRTYGKVDRGGATSVQHQTFFVRPAPLNSEIDISENLSDFTTHQMDGWRNLESFQDMIDVIAKTYGDNVASKVPAVPMSNLSEVYDRFLAESGLRMVPIFGFSMEIRDAQPFSQNLFHFIEGIPPEVSEKLLNDVRAKLAEVDLPGEMVNLNFMVQESCTVMELYRMMTFITVLLKESAKETHFLPGRAVGTFAYISAE</sequence>
<accession>A0A289ZI86</accession>
<name>A0A289ZI86_9CAUD</name>
<organism evidence="1 2">
    <name type="scientific">Serratia phage vB_SmaM_ 2050HW</name>
    <dbReference type="NCBI Taxonomy" id="2024252"/>
    <lineage>
        <taxon>Viruses</taxon>
        <taxon>Duplodnaviria</taxon>
        <taxon>Heunggongvirae</taxon>
        <taxon>Uroviricota</taxon>
        <taxon>Caudoviricetes</taxon>
        <taxon>Chimalliviridae</taxon>
        <taxon>Moabitevirus</taxon>
        <taxon>Moabitevirus mv2050HW</taxon>
    </lineage>
</organism>
<evidence type="ECO:0000313" key="2">
    <source>
        <dbReference type="Proteomes" id="UP000223363"/>
    </source>
</evidence>
<gene>
    <name evidence="1" type="ORF">2050HW_00067</name>
</gene>
<evidence type="ECO:0000313" key="1">
    <source>
        <dbReference type="EMBL" id="ATA65402.1"/>
    </source>
</evidence>